<name>A0A1F8CY61_9BACT</name>
<dbReference type="STRING" id="1802540.A2393_03295"/>
<feature type="domain" description="Phage shock protein PspC N-terminal" evidence="7">
    <location>
        <begin position="5"/>
        <end position="59"/>
    </location>
</feature>
<evidence type="ECO:0000256" key="4">
    <source>
        <dbReference type="ARBA" id="ARBA00022989"/>
    </source>
</evidence>
<dbReference type="Pfam" id="PF04024">
    <property type="entry name" value="PspC"/>
    <property type="match status" value="1"/>
</dbReference>
<reference evidence="8 9" key="1">
    <citation type="journal article" date="2016" name="Nat. Commun.">
        <title>Thousands of microbial genomes shed light on interconnected biogeochemical processes in an aquifer system.</title>
        <authorList>
            <person name="Anantharaman K."/>
            <person name="Brown C.T."/>
            <person name="Hug L.A."/>
            <person name="Sharon I."/>
            <person name="Castelle C.J."/>
            <person name="Probst A.J."/>
            <person name="Thomas B.C."/>
            <person name="Singh A."/>
            <person name="Wilkins M.J."/>
            <person name="Karaoz U."/>
            <person name="Brodie E.L."/>
            <person name="Williams K.H."/>
            <person name="Hubbard S.S."/>
            <person name="Banfield J.F."/>
        </authorList>
    </citation>
    <scope>NUCLEOTIDE SEQUENCE [LARGE SCALE GENOMIC DNA]</scope>
</reference>
<dbReference type="PANTHER" id="PTHR33885">
    <property type="entry name" value="PHAGE SHOCK PROTEIN C"/>
    <property type="match status" value="1"/>
</dbReference>
<evidence type="ECO:0000256" key="3">
    <source>
        <dbReference type="ARBA" id="ARBA00022692"/>
    </source>
</evidence>
<evidence type="ECO:0000256" key="1">
    <source>
        <dbReference type="ARBA" id="ARBA00004162"/>
    </source>
</evidence>
<evidence type="ECO:0000256" key="6">
    <source>
        <dbReference type="SAM" id="Phobius"/>
    </source>
</evidence>
<keyword evidence="2" id="KW-1003">Cell membrane</keyword>
<gene>
    <name evidence="8" type="ORF">A2393_03295</name>
</gene>
<comment type="caution">
    <text evidence="8">The sequence shown here is derived from an EMBL/GenBank/DDBJ whole genome shotgun (WGS) entry which is preliminary data.</text>
</comment>
<keyword evidence="4 6" id="KW-1133">Transmembrane helix</keyword>
<dbReference type="AlphaFoldDB" id="A0A1F8CY61"/>
<sequence length="60" mass="6834">MKNHKLYRSSTNRVLAGVCAGLADYFNIDPIIVRLLFLVFLFAGFGIIIYIIAWVFIPTK</sequence>
<keyword evidence="3 6" id="KW-0812">Transmembrane</keyword>
<evidence type="ECO:0000313" key="9">
    <source>
        <dbReference type="Proteomes" id="UP000178937"/>
    </source>
</evidence>
<dbReference type="InterPro" id="IPR007168">
    <property type="entry name" value="Phageshock_PspC_N"/>
</dbReference>
<evidence type="ECO:0000313" key="8">
    <source>
        <dbReference type="EMBL" id="OGM81260.1"/>
    </source>
</evidence>
<organism evidence="8 9">
    <name type="scientific">Candidatus Woesebacteria bacterium RIFOXYB1_FULL_41_13</name>
    <dbReference type="NCBI Taxonomy" id="1802540"/>
    <lineage>
        <taxon>Bacteria</taxon>
        <taxon>Candidatus Woeseibacteriota</taxon>
    </lineage>
</organism>
<dbReference type="EMBL" id="MGIA01000013">
    <property type="protein sequence ID" value="OGM81260.1"/>
    <property type="molecule type" value="Genomic_DNA"/>
</dbReference>
<comment type="subcellular location">
    <subcellularLocation>
        <location evidence="1">Cell membrane</location>
        <topology evidence="1">Single-pass membrane protein</topology>
    </subcellularLocation>
</comment>
<keyword evidence="5 6" id="KW-0472">Membrane</keyword>
<evidence type="ECO:0000256" key="2">
    <source>
        <dbReference type="ARBA" id="ARBA00022475"/>
    </source>
</evidence>
<dbReference type="Proteomes" id="UP000178937">
    <property type="component" value="Unassembled WGS sequence"/>
</dbReference>
<dbReference type="PANTHER" id="PTHR33885:SF3">
    <property type="entry name" value="PHAGE SHOCK PROTEIN C"/>
    <property type="match status" value="1"/>
</dbReference>
<feature type="transmembrane region" description="Helical" evidence="6">
    <location>
        <begin position="35"/>
        <end position="57"/>
    </location>
</feature>
<evidence type="ECO:0000259" key="7">
    <source>
        <dbReference type="Pfam" id="PF04024"/>
    </source>
</evidence>
<protein>
    <recommendedName>
        <fullName evidence="7">Phage shock protein PspC N-terminal domain-containing protein</fullName>
    </recommendedName>
</protein>
<accession>A0A1F8CY61</accession>
<proteinExistence type="predicted"/>
<dbReference type="InterPro" id="IPR052027">
    <property type="entry name" value="PspC"/>
</dbReference>
<dbReference type="GO" id="GO:0005886">
    <property type="term" value="C:plasma membrane"/>
    <property type="evidence" value="ECO:0007669"/>
    <property type="project" value="UniProtKB-SubCell"/>
</dbReference>
<evidence type="ECO:0000256" key="5">
    <source>
        <dbReference type="ARBA" id="ARBA00023136"/>
    </source>
</evidence>